<dbReference type="RefSeq" id="WP_319024581.1">
    <property type="nucleotide sequence ID" value="NZ_JACZFR010000041.1"/>
</dbReference>
<evidence type="ECO:0000256" key="7">
    <source>
        <dbReference type="ARBA" id="ARBA00048539"/>
    </source>
</evidence>
<dbReference type="Pfam" id="PF11734">
    <property type="entry name" value="TilS_C"/>
    <property type="match status" value="1"/>
</dbReference>
<keyword evidence="6 8" id="KW-0067">ATP-binding</keyword>
<dbReference type="Pfam" id="PF09179">
    <property type="entry name" value="TilS"/>
    <property type="match status" value="1"/>
</dbReference>
<feature type="domain" description="Lysidine-tRNA(Ile) synthetase C-terminal" evidence="9">
    <location>
        <begin position="353"/>
        <end position="420"/>
    </location>
</feature>
<dbReference type="InterPro" id="IPR012094">
    <property type="entry name" value="tRNA_Ile_lys_synt"/>
</dbReference>
<dbReference type="EMBL" id="JBHSVR010000001">
    <property type="protein sequence ID" value="MFC6635129.1"/>
    <property type="molecule type" value="Genomic_DNA"/>
</dbReference>
<dbReference type="PANTHER" id="PTHR43033">
    <property type="entry name" value="TRNA(ILE)-LYSIDINE SYNTHASE-RELATED"/>
    <property type="match status" value="1"/>
</dbReference>
<dbReference type="SMART" id="SM00977">
    <property type="entry name" value="TilS_C"/>
    <property type="match status" value="1"/>
</dbReference>
<gene>
    <name evidence="8 10" type="primary">tilS</name>
    <name evidence="10" type="ORF">ACFQBM_17705</name>
</gene>
<dbReference type="GO" id="GO:0032267">
    <property type="term" value="F:tRNA(Ile)-lysidine synthase activity"/>
    <property type="evidence" value="ECO:0007669"/>
    <property type="project" value="UniProtKB-EC"/>
</dbReference>
<dbReference type="InterPro" id="IPR012796">
    <property type="entry name" value="Lysidine-tRNA-synth_C"/>
</dbReference>
<comment type="function">
    <text evidence="8">Ligates lysine onto the cytidine present at position 34 of the AUA codon-specific tRNA(Ile) that contains the anticodon CAU, in an ATP-dependent manner. Cytidine is converted to lysidine, thus changing the amino acid specificity of the tRNA from methionine to isoleucine.</text>
</comment>
<dbReference type="SUPFAM" id="SSF82829">
    <property type="entry name" value="MesJ substrate recognition domain-like"/>
    <property type="match status" value="1"/>
</dbReference>
<comment type="similarity">
    <text evidence="8">Belongs to the tRNA(Ile)-lysidine synthase family.</text>
</comment>
<proteinExistence type="inferred from homology"/>
<comment type="domain">
    <text evidence="8">The N-terminal region contains the highly conserved SGGXDS motif, predicted to be a P-loop motif involved in ATP binding.</text>
</comment>
<dbReference type="Proteomes" id="UP001596425">
    <property type="component" value="Unassembled WGS sequence"/>
</dbReference>
<dbReference type="SUPFAM" id="SSF56037">
    <property type="entry name" value="PheT/TilS domain"/>
    <property type="match status" value="1"/>
</dbReference>
<protein>
    <recommendedName>
        <fullName evidence="8">tRNA(Ile)-lysidine synthase</fullName>
        <ecNumber evidence="8">6.3.4.19</ecNumber>
    </recommendedName>
    <alternativeName>
        <fullName evidence="8">tRNA(Ile)-2-lysyl-cytidine synthase</fullName>
    </alternativeName>
    <alternativeName>
        <fullName evidence="8">tRNA(Ile)-lysidine synthetase</fullName>
    </alternativeName>
</protein>
<dbReference type="SUPFAM" id="SSF52402">
    <property type="entry name" value="Adenine nucleotide alpha hydrolases-like"/>
    <property type="match status" value="1"/>
</dbReference>
<keyword evidence="5 8" id="KW-0547">Nucleotide-binding</keyword>
<keyword evidence="11" id="KW-1185">Reference proteome</keyword>
<dbReference type="InterPro" id="IPR012795">
    <property type="entry name" value="tRNA_Ile_lys_synt_N"/>
</dbReference>
<dbReference type="HAMAP" id="MF_01161">
    <property type="entry name" value="tRNA_Ile_lys_synt"/>
    <property type="match status" value="1"/>
</dbReference>
<evidence type="ECO:0000256" key="2">
    <source>
        <dbReference type="ARBA" id="ARBA00022490"/>
    </source>
</evidence>
<evidence type="ECO:0000256" key="6">
    <source>
        <dbReference type="ARBA" id="ARBA00022840"/>
    </source>
</evidence>
<reference evidence="11" key="1">
    <citation type="journal article" date="2019" name="Int. J. Syst. Evol. Microbiol.">
        <title>The Global Catalogue of Microorganisms (GCM) 10K type strain sequencing project: providing services to taxonomists for standard genome sequencing and annotation.</title>
        <authorList>
            <consortium name="The Broad Institute Genomics Platform"/>
            <consortium name="The Broad Institute Genome Sequencing Center for Infectious Disease"/>
            <person name="Wu L."/>
            <person name="Ma J."/>
        </authorList>
    </citation>
    <scope>NUCLEOTIDE SEQUENCE [LARGE SCALE GENOMIC DNA]</scope>
    <source>
        <strain evidence="11">CGMCC 1.13718</strain>
    </source>
</reference>
<keyword evidence="4 8" id="KW-0819">tRNA processing</keyword>
<dbReference type="CDD" id="cd01992">
    <property type="entry name" value="TilS_N"/>
    <property type="match status" value="1"/>
</dbReference>
<keyword evidence="2 8" id="KW-0963">Cytoplasm</keyword>
<dbReference type="NCBIfam" id="TIGR02433">
    <property type="entry name" value="lysidine_TilS_C"/>
    <property type="match status" value="1"/>
</dbReference>
<evidence type="ECO:0000256" key="4">
    <source>
        <dbReference type="ARBA" id="ARBA00022694"/>
    </source>
</evidence>
<name>A0ABW1YQW9_9GAMM</name>
<evidence type="ECO:0000256" key="1">
    <source>
        <dbReference type="ARBA" id="ARBA00004496"/>
    </source>
</evidence>
<dbReference type="EC" id="6.3.4.19" evidence="8"/>
<evidence type="ECO:0000256" key="3">
    <source>
        <dbReference type="ARBA" id="ARBA00022598"/>
    </source>
</evidence>
<evidence type="ECO:0000259" key="9">
    <source>
        <dbReference type="SMART" id="SM00977"/>
    </source>
</evidence>
<evidence type="ECO:0000256" key="8">
    <source>
        <dbReference type="HAMAP-Rule" id="MF_01161"/>
    </source>
</evidence>
<dbReference type="Gene3D" id="3.40.50.620">
    <property type="entry name" value="HUPs"/>
    <property type="match status" value="1"/>
</dbReference>
<dbReference type="InterPro" id="IPR014729">
    <property type="entry name" value="Rossmann-like_a/b/a_fold"/>
</dbReference>
<dbReference type="Pfam" id="PF01171">
    <property type="entry name" value="ATP_bind_3"/>
    <property type="match status" value="1"/>
</dbReference>
<feature type="binding site" evidence="8">
    <location>
        <begin position="26"/>
        <end position="31"/>
    </location>
    <ligand>
        <name>ATP</name>
        <dbReference type="ChEBI" id="CHEBI:30616"/>
    </ligand>
</feature>
<organism evidence="10 11">
    <name type="scientific">Microbulbifer taiwanensis</name>
    <dbReference type="NCBI Taxonomy" id="986746"/>
    <lineage>
        <taxon>Bacteria</taxon>
        <taxon>Pseudomonadati</taxon>
        <taxon>Pseudomonadota</taxon>
        <taxon>Gammaproteobacteria</taxon>
        <taxon>Cellvibrionales</taxon>
        <taxon>Microbulbiferaceae</taxon>
        <taxon>Microbulbifer</taxon>
    </lineage>
</organism>
<comment type="caution">
    <text evidence="10">The sequence shown here is derived from an EMBL/GenBank/DDBJ whole genome shotgun (WGS) entry which is preliminary data.</text>
</comment>
<keyword evidence="3 8" id="KW-0436">Ligase</keyword>
<evidence type="ECO:0000256" key="5">
    <source>
        <dbReference type="ARBA" id="ARBA00022741"/>
    </source>
</evidence>
<evidence type="ECO:0000313" key="10">
    <source>
        <dbReference type="EMBL" id="MFC6635129.1"/>
    </source>
</evidence>
<dbReference type="InterPro" id="IPR015262">
    <property type="entry name" value="tRNA_Ile_lys_synt_subst-bd"/>
</dbReference>
<dbReference type="InterPro" id="IPR011063">
    <property type="entry name" value="TilS/TtcA_N"/>
</dbReference>
<dbReference type="NCBIfam" id="TIGR02432">
    <property type="entry name" value="lysidine_TilS_N"/>
    <property type="match status" value="1"/>
</dbReference>
<evidence type="ECO:0000313" key="11">
    <source>
        <dbReference type="Proteomes" id="UP001596425"/>
    </source>
</evidence>
<comment type="catalytic activity">
    <reaction evidence="7 8">
        <text>cytidine(34) in tRNA(Ile2) + L-lysine + ATP = lysidine(34) in tRNA(Ile2) + AMP + diphosphate + H(+)</text>
        <dbReference type="Rhea" id="RHEA:43744"/>
        <dbReference type="Rhea" id="RHEA-COMP:10625"/>
        <dbReference type="Rhea" id="RHEA-COMP:10670"/>
        <dbReference type="ChEBI" id="CHEBI:15378"/>
        <dbReference type="ChEBI" id="CHEBI:30616"/>
        <dbReference type="ChEBI" id="CHEBI:32551"/>
        <dbReference type="ChEBI" id="CHEBI:33019"/>
        <dbReference type="ChEBI" id="CHEBI:82748"/>
        <dbReference type="ChEBI" id="CHEBI:83665"/>
        <dbReference type="ChEBI" id="CHEBI:456215"/>
        <dbReference type="EC" id="6.3.4.19"/>
    </reaction>
</comment>
<comment type="subcellular location">
    <subcellularLocation>
        <location evidence="1 8">Cytoplasm</location>
    </subcellularLocation>
</comment>
<accession>A0ABW1YQW9</accession>
<sequence length="427" mass="47065">MNDWIARVGEAVSRRSCNGVRWLGYSGGLDSTVLLHLLCGQGVELRAVHVHHGLSANADAWQAHCAAVAESLGVPFCTRNVQVQSDGSGLEQAARAARYSVFEDLLQSGDQLLLAQHGDDQVETFFLRLLRGAGALGLAAMADARPIGGATVLRPLLGVGRTQLEGYAREHRLTWIDDESNADQSLDRNYLRATVLPLLSERWPLRERVVRASANLREAAELLGDLGEADLISCGRRRERFGESIDLGSLRHLPERRQKNLIRRWLAGCGGDMPEAAHLQQALAQALQAAGDRRMAVALGGMVARRFRERLFLTPPLPAQPERGEWHWGGSGCLQLPGSWELCAGPGWPEGRYRVRFRRGGERAKPVGRSRSQTLKKLLQEAALEPWLRDRVPLVYQGEQLVSVGDLFQCREGLAGSLKWRYGGACE</sequence>
<dbReference type="PANTHER" id="PTHR43033:SF1">
    <property type="entry name" value="TRNA(ILE)-LYSIDINE SYNTHASE-RELATED"/>
    <property type="match status" value="1"/>
</dbReference>
<dbReference type="Gene3D" id="1.20.59.20">
    <property type="match status" value="1"/>
</dbReference>